<dbReference type="InterPro" id="IPR014051">
    <property type="entry name" value="Phosphoesterase_HXTX"/>
</dbReference>
<feature type="region of interest" description="Disordered" evidence="3">
    <location>
        <begin position="147"/>
        <end position="178"/>
    </location>
</feature>
<comment type="function">
    <text evidence="2">Hydrolyzes RNA 2',3'-cyclic phosphodiester to an RNA 2'-phosphomonoester.</text>
</comment>
<dbReference type="HAMAP" id="MF_01940">
    <property type="entry name" value="RNA_CPDase"/>
    <property type="match status" value="1"/>
</dbReference>
<dbReference type="Pfam" id="PF02834">
    <property type="entry name" value="LigT_PEase"/>
    <property type="match status" value="1"/>
</dbReference>
<feature type="domain" description="Phosphoesterase HXTX" evidence="4">
    <location>
        <begin position="37"/>
        <end position="93"/>
    </location>
</feature>
<keyword evidence="6" id="KW-1185">Reference proteome</keyword>
<feature type="active site" description="Proton acceptor" evidence="2">
    <location>
        <position position="140"/>
    </location>
</feature>
<dbReference type="AlphaFoldDB" id="A0A7Z0GKI3"/>
<evidence type="ECO:0000256" key="2">
    <source>
        <dbReference type="HAMAP-Rule" id="MF_01940"/>
    </source>
</evidence>
<dbReference type="EC" id="3.1.4.58" evidence="2"/>
<protein>
    <recommendedName>
        <fullName evidence="2">RNA 2',3'-cyclic phosphodiesterase</fullName>
        <shortName evidence="2">RNA 2',3'-CPDase</shortName>
        <ecNumber evidence="2">3.1.4.58</ecNumber>
    </recommendedName>
</protein>
<evidence type="ECO:0000259" key="4">
    <source>
        <dbReference type="Pfam" id="PF02834"/>
    </source>
</evidence>
<comment type="catalytic activity">
    <reaction evidence="2">
        <text>a 3'-end 2',3'-cyclophospho-ribonucleotide-RNA + H2O = a 3'-end 2'-phospho-ribonucleotide-RNA + H(+)</text>
        <dbReference type="Rhea" id="RHEA:11828"/>
        <dbReference type="Rhea" id="RHEA-COMP:10464"/>
        <dbReference type="Rhea" id="RHEA-COMP:17353"/>
        <dbReference type="ChEBI" id="CHEBI:15377"/>
        <dbReference type="ChEBI" id="CHEBI:15378"/>
        <dbReference type="ChEBI" id="CHEBI:83064"/>
        <dbReference type="ChEBI" id="CHEBI:173113"/>
        <dbReference type="EC" id="3.1.4.58"/>
    </reaction>
</comment>
<dbReference type="Proteomes" id="UP000535437">
    <property type="component" value="Unassembled WGS sequence"/>
</dbReference>
<evidence type="ECO:0000313" key="5">
    <source>
        <dbReference type="EMBL" id="NYJ77702.1"/>
    </source>
</evidence>
<evidence type="ECO:0000256" key="1">
    <source>
        <dbReference type="ARBA" id="ARBA00022801"/>
    </source>
</evidence>
<dbReference type="RefSeq" id="WP_179541150.1">
    <property type="nucleotide sequence ID" value="NZ_BAAALL010000002.1"/>
</dbReference>
<dbReference type="EMBL" id="JACCFY010000001">
    <property type="protein sequence ID" value="NYJ77702.1"/>
    <property type="molecule type" value="Genomic_DNA"/>
</dbReference>
<organism evidence="5 6">
    <name type="scientific">Nesterenkonia xinjiangensis</name>
    <dbReference type="NCBI Taxonomy" id="225327"/>
    <lineage>
        <taxon>Bacteria</taxon>
        <taxon>Bacillati</taxon>
        <taxon>Actinomycetota</taxon>
        <taxon>Actinomycetes</taxon>
        <taxon>Micrococcales</taxon>
        <taxon>Micrococcaceae</taxon>
        <taxon>Nesterenkonia</taxon>
    </lineage>
</organism>
<comment type="caution">
    <text evidence="5">The sequence shown here is derived from an EMBL/GenBank/DDBJ whole genome shotgun (WGS) entry which is preliminary data.</text>
</comment>
<feature type="active site" description="Proton donor" evidence="2">
    <location>
        <position position="48"/>
    </location>
</feature>
<proteinExistence type="inferred from homology"/>
<dbReference type="GO" id="GO:0004113">
    <property type="term" value="F:2',3'-cyclic-nucleotide 3'-phosphodiesterase activity"/>
    <property type="evidence" value="ECO:0007669"/>
    <property type="project" value="InterPro"/>
</dbReference>
<name>A0A7Z0GKI3_9MICC</name>
<feature type="short sequence motif" description="HXTX 2" evidence="2">
    <location>
        <begin position="140"/>
        <end position="143"/>
    </location>
</feature>
<dbReference type="GO" id="GO:0008664">
    <property type="term" value="F:RNA 2',3'-cyclic 3'-phosphodiesterase activity"/>
    <property type="evidence" value="ECO:0007669"/>
    <property type="project" value="UniProtKB-EC"/>
</dbReference>
<keyword evidence="1 2" id="KW-0378">Hydrolase</keyword>
<accession>A0A7Z0GKI3</accession>
<dbReference type="Gene3D" id="3.90.1140.10">
    <property type="entry name" value="Cyclic phosphodiesterase"/>
    <property type="match status" value="1"/>
</dbReference>
<reference evidence="5 6" key="1">
    <citation type="submission" date="2020-07" db="EMBL/GenBank/DDBJ databases">
        <title>Sequencing the genomes of 1000 actinobacteria strains.</title>
        <authorList>
            <person name="Klenk H.-P."/>
        </authorList>
    </citation>
    <scope>NUCLEOTIDE SEQUENCE [LARGE SCALE GENOMIC DNA]</scope>
    <source>
        <strain evidence="5 6">DSM 15475</strain>
    </source>
</reference>
<comment type="similarity">
    <text evidence="2">Belongs to the 2H phosphoesterase superfamily. ThpR family.</text>
</comment>
<evidence type="ECO:0000313" key="6">
    <source>
        <dbReference type="Proteomes" id="UP000535437"/>
    </source>
</evidence>
<gene>
    <name evidence="5" type="ORF">HNR09_001113</name>
</gene>
<dbReference type="InterPro" id="IPR009097">
    <property type="entry name" value="Cyclic_Pdiesterase"/>
</dbReference>
<dbReference type="InterPro" id="IPR004175">
    <property type="entry name" value="RNA_CPDase"/>
</dbReference>
<dbReference type="GO" id="GO:0016874">
    <property type="term" value="F:ligase activity"/>
    <property type="evidence" value="ECO:0007669"/>
    <property type="project" value="UniProtKB-KW"/>
</dbReference>
<sequence>MRLFVSLTPPDHVLKHLDGALDSVRTMTSPESGKGPPALRWVPDELRHITLAFYGEMPAGTVDELIAGLTLELATHPPLDLRLRGAGVFSSRTLWAGVQDQAPSTHSRRNGPLVDLMIACELAGRTAGSSLSRHERRRAHLTLARARGRVGADRRHRGGARHRGERGHRGETGHHRPAAPGAAVQLRQFAEALAVYEGPVWTAGEAHLMRSELGAGPGGGPQHRSLAVLPLTG</sequence>
<keyword evidence="5" id="KW-0436">Ligase</keyword>
<feature type="compositionally biased region" description="Basic residues" evidence="3">
    <location>
        <begin position="154"/>
        <end position="166"/>
    </location>
</feature>
<feature type="region of interest" description="Disordered" evidence="3">
    <location>
        <begin position="212"/>
        <end position="233"/>
    </location>
</feature>
<evidence type="ECO:0000256" key="3">
    <source>
        <dbReference type="SAM" id="MobiDB-lite"/>
    </source>
</evidence>
<feature type="short sequence motif" description="HXTX 1" evidence="2">
    <location>
        <begin position="48"/>
        <end position="51"/>
    </location>
</feature>
<dbReference type="SUPFAM" id="SSF55144">
    <property type="entry name" value="LigT-like"/>
    <property type="match status" value="1"/>
</dbReference>